<reference evidence="2 3" key="1">
    <citation type="submission" date="2016-06" db="EMBL/GenBank/DDBJ databases">
        <authorList>
            <consortium name="Pathogen Informatics"/>
        </authorList>
    </citation>
    <scope>NUCLEOTIDE SEQUENCE [LARGE SCALE GENOMIC DNA]</scope>
</reference>
<evidence type="ECO:0000313" key="3">
    <source>
        <dbReference type="Proteomes" id="UP000243200"/>
    </source>
</evidence>
<sequence length="296" mass="35302">MSLRISTAYNVTSSYQEYKKALDSYTSSSDSIEIPGCDNFNNKHINGSTYDPSRVCTIAIKFLIHLKEKYVSSYGEEGCRYLYYWLYVKALESKKTTENTLDLYKKLNEVFNEHNDGNYMFDEYINKMDKDTCNKTQKIIHLYEVFNIFENQEPSDVEEKKCTSKCAEIFTSYVNECREEYDYDFCNELKNFREYHNFFIRKLRNCEGDKYFLPPVENFDIVGMIILPFVLILVTSLILPLLYKFTPIGPWIRHRLVKKKNVWDDMQQDENHLLRNYEMQKDNSIKPYYKIAYNSS</sequence>
<evidence type="ECO:0000256" key="1">
    <source>
        <dbReference type="SAM" id="Phobius"/>
    </source>
</evidence>
<name>A0A1C3KIY7_PLAOA</name>
<gene>
    <name evidence="2" type="primary">PowCR01_000153900</name>
    <name evidence="2" type="ORF">POWCR01_000153900</name>
</gene>
<dbReference type="InterPro" id="IPR008780">
    <property type="entry name" value="Plasmodium_Vir"/>
</dbReference>
<feature type="transmembrane region" description="Helical" evidence="1">
    <location>
        <begin position="221"/>
        <end position="243"/>
    </location>
</feature>
<dbReference type="AlphaFoldDB" id="A0A1C3KIY7"/>
<dbReference type="EMBL" id="FLRJ01000506">
    <property type="protein sequence ID" value="SBT73798.1"/>
    <property type="molecule type" value="Genomic_DNA"/>
</dbReference>
<keyword evidence="1" id="KW-1133">Transmembrane helix</keyword>
<dbReference type="Proteomes" id="UP000243200">
    <property type="component" value="Unassembled WGS sequence"/>
</dbReference>
<dbReference type="VEuPathDB" id="PlasmoDB:PocGH01_00157600"/>
<proteinExistence type="predicted"/>
<evidence type="ECO:0000313" key="2">
    <source>
        <dbReference type="EMBL" id="SBT73798.1"/>
    </source>
</evidence>
<dbReference type="Pfam" id="PF05795">
    <property type="entry name" value="Plasmodium_Vir"/>
    <property type="match status" value="2"/>
</dbReference>
<accession>A0A1C3KIY7</accession>
<keyword evidence="1" id="KW-0472">Membrane</keyword>
<protein>
    <submittedName>
        <fullName evidence="2">Plasmodium vivax Vir protein, putative</fullName>
    </submittedName>
</protein>
<keyword evidence="1" id="KW-0812">Transmembrane</keyword>
<organism evidence="2 3">
    <name type="scientific">Plasmodium ovale</name>
    <name type="common">malaria parasite P. ovale</name>
    <dbReference type="NCBI Taxonomy" id="36330"/>
    <lineage>
        <taxon>Eukaryota</taxon>
        <taxon>Sar</taxon>
        <taxon>Alveolata</taxon>
        <taxon>Apicomplexa</taxon>
        <taxon>Aconoidasida</taxon>
        <taxon>Haemosporida</taxon>
        <taxon>Plasmodiidae</taxon>
        <taxon>Plasmodium</taxon>
        <taxon>Plasmodium (Plasmodium)</taxon>
    </lineage>
</organism>
<dbReference type="VEuPathDB" id="PlasmoDB:POWCR01_000153900"/>